<organism evidence="1 2">
    <name type="scientific">Ixodes persulcatus</name>
    <name type="common">Taiga tick</name>
    <dbReference type="NCBI Taxonomy" id="34615"/>
    <lineage>
        <taxon>Eukaryota</taxon>
        <taxon>Metazoa</taxon>
        <taxon>Ecdysozoa</taxon>
        <taxon>Arthropoda</taxon>
        <taxon>Chelicerata</taxon>
        <taxon>Arachnida</taxon>
        <taxon>Acari</taxon>
        <taxon>Parasitiformes</taxon>
        <taxon>Ixodida</taxon>
        <taxon>Ixodoidea</taxon>
        <taxon>Ixodidae</taxon>
        <taxon>Ixodinae</taxon>
        <taxon>Ixodes</taxon>
    </lineage>
</organism>
<name>A0AC60QP37_IXOPE</name>
<sequence length="633" mass="69238">MSKTAHRRLDTCFDEAARKHSERTAVLYDDGDGSRSLTYLQVSQLASEVAAEILLSGTPLKTVSCLCRKSLYTVPAILGILKASCSFAFLDVEHPGESLQCLQESIPVSLLLAEEVLFSQSPLSKSGSWKVLGRVLNDTHVLAKCLTTVTDTRASEKLADPEMAYTMWTSGSTGEPKTVQVPHSCIVPNVLHLREIFNITPEDVIFGTCPLTFDPIVIQTFLALTSGATLLLPSDLIGETPSEIVKLVTAHKVTFLQATPSFFFTIRADLLKKSLLSQDTSLRILAMGGEECPPVGVLKRWKGNGNATQLFNLYGITEVSCFATCQKIDLGTNGTVPLGTPLAGTVLELRKDSGEVIEEGVGTLFIGGTDRRCLVGNETWRDLDPVLLRDSGDRVKKCGNVLTFLNRNDSSFQYNGRKVRADPVTAILLRSPSVETCRTHFSKGERMLYIFATLSPGCVAEDVLPSLAKSIETDCLCPFEIVAFSSLPLTRHGKLDLKALLKATSEKMNHAAAYNRLLSALWKGMGLLLGSRACPECEAAMTLQVRAKSADGYSWRCGVWMTREVPKRKPVKVQCRGEVSVRSGSFFEGSHLKLSQLMKIIYLWCQNLPCAIIQRETDVANTAPENLYNSALS</sequence>
<dbReference type="EMBL" id="JABSTQ010006088">
    <property type="protein sequence ID" value="KAG0437953.1"/>
    <property type="molecule type" value="Genomic_DNA"/>
</dbReference>
<gene>
    <name evidence="1" type="ORF">HPB47_017211</name>
</gene>
<keyword evidence="2" id="KW-1185">Reference proteome</keyword>
<reference evidence="1 2" key="1">
    <citation type="journal article" date="2020" name="Cell">
        <title>Large-Scale Comparative Analyses of Tick Genomes Elucidate Their Genetic Diversity and Vector Capacities.</title>
        <authorList>
            <consortium name="Tick Genome and Microbiome Consortium (TIGMIC)"/>
            <person name="Jia N."/>
            <person name="Wang J."/>
            <person name="Shi W."/>
            <person name="Du L."/>
            <person name="Sun Y."/>
            <person name="Zhan W."/>
            <person name="Jiang J.F."/>
            <person name="Wang Q."/>
            <person name="Zhang B."/>
            <person name="Ji P."/>
            <person name="Bell-Sakyi L."/>
            <person name="Cui X.M."/>
            <person name="Yuan T.T."/>
            <person name="Jiang B.G."/>
            <person name="Yang W.F."/>
            <person name="Lam T.T."/>
            <person name="Chang Q.C."/>
            <person name="Ding S.J."/>
            <person name="Wang X.J."/>
            <person name="Zhu J.G."/>
            <person name="Ruan X.D."/>
            <person name="Zhao L."/>
            <person name="Wei J.T."/>
            <person name="Ye R.Z."/>
            <person name="Que T.C."/>
            <person name="Du C.H."/>
            <person name="Zhou Y.H."/>
            <person name="Cheng J.X."/>
            <person name="Dai P.F."/>
            <person name="Guo W.B."/>
            <person name="Han X.H."/>
            <person name="Huang E.J."/>
            <person name="Li L.F."/>
            <person name="Wei W."/>
            <person name="Gao Y.C."/>
            <person name="Liu J.Z."/>
            <person name="Shao H.Z."/>
            <person name="Wang X."/>
            <person name="Wang C.C."/>
            <person name="Yang T.C."/>
            <person name="Huo Q.B."/>
            <person name="Li W."/>
            <person name="Chen H.Y."/>
            <person name="Chen S.E."/>
            <person name="Zhou L.G."/>
            <person name="Ni X.B."/>
            <person name="Tian J.H."/>
            <person name="Sheng Y."/>
            <person name="Liu T."/>
            <person name="Pan Y.S."/>
            <person name="Xia L.Y."/>
            <person name="Li J."/>
            <person name="Zhao F."/>
            <person name="Cao W.C."/>
        </authorList>
    </citation>
    <scope>NUCLEOTIDE SEQUENCE [LARGE SCALE GENOMIC DNA]</scope>
    <source>
        <strain evidence="1">Iper-2018</strain>
    </source>
</reference>
<accession>A0AC60QP37</accession>
<dbReference type="Proteomes" id="UP000805193">
    <property type="component" value="Unassembled WGS sequence"/>
</dbReference>
<proteinExistence type="predicted"/>
<protein>
    <submittedName>
        <fullName evidence="1">Uncharacterized protein</fullName>
    </submittedName>
</protein>
<comment type="caution">
    <text evidence="1">The sequence shown here is derived from an EMBL/GenBank/DDBJ whole genome shotgun (WGS) entry which is preliminary data.</text>
</comment>
<evidence type="ECO:0000313" key="1">
    <source>
        <dbReference type="EMBL" id="KAG0437953.1"/>
    </source>
</evidence>
<evidence type="ECO:0000313" key="2">
    <source>
        <dbReference type="Proteomes" id="UP000805193"/>
    </source>
</evidence>